<dbReference type="Proteomes" id="UP000624419">
    <property type="component" value="Unassembled WGS sequence"/>
</dbReference>
<reference evidence="2 3" key="1">
    <citation type="submission" date="2020-04" db="EMBL/GenBank/DDBJ databases">
        <title>Salinimonas sp. HHU 13199.</title>
        <authorList>
            <person name="Cui X."/>
            <person name="Zhang D."/>
        </authorList>
    </citation>
    <scope>NUCLEOTIDE SEQUENCE [LARGE SCALE GENOMIC DNA]</scope>
    <source>
        <strain evidence="2 3">HHU 13199</strain>
    </source>
</reference>
<organism evidence="2 3">
    <name type="scientific">Salinimonas profundi</name>
    <dbReference type="NCBI Taxonomy" id="2729140"/>
    <lineage>
        <taxon>Bacteria</taxon>
        <taxon>Pseudomonadati</taxon>
        <taxon>Pseudomonadota</taxon>
        <taxon>Gammaproteobacteria</taxon>
        <taxon>Alteromonadales</taxon>
        <taxon>Alteromonadaceae</taxon>
        <taxon>Alteromonas/Salinimonas group</taxon>
        <taxon>Salinimonas</taxon>
    </lineage>
</organism>
<dbReference type="EMBL" id="JABBXD010000005">
    <property type="protein sequence ID" value="MBD3586236.1"/>
    <property type="molecule type" value="Genomic_DNA"/>
</dbReference>
<sequence>MTKLIKAPTIAILLTVFSLPAFAAGDKEKTSSETVITTSGMETIGRCSSYPECNKRFAGN</sequence>
<proteinExistence type="predicted"/>
<evidence type="ECO:0000313" key="3">
    <source>
        <dbReference type="Proteomes" id="UP000624419"/>
    </source>
</evidence>
<protein>
    <submittedName>
        <fullName evidence="2">Uncharacterized protein</fullName>
    </submittedName>
</protein>
<comment type="caution">
    <text evidence="2">The sequence shown here is derived from an EMBL/GenBank/DDBJ whole genome shotgun (WGS) entry which is preliminary data.</text>
</comment>
<feature type="signal peptide" evidence="1">
    <location>
        <begin position="1"/>
        <end position="23"/>
    </location>
</feature>
<evidence type="ECO:0000313" key="2">
    <source>
        <dbReference type="EMBL" id="MBD3586236.1"/>
    </source>
</evidence>
<keyword evidence="3" id="KW-1185">Reference proteome</keyword>
<gene>
    <name evidence="2" type="ORF">HHX48_10840</name>
</gene>
<accession>A0ABR8LMF3</accession>
<dbReference type="RefSeq" id="WP_191025007.1">
    <property type="nucleotide sequence ID" value="NZ_JABBXD010000005.1"/>
</dbReference>
<name>A0ABR8LMF3_9ALTE</name>
<keyword evidence="1" id="KW-0732">Signal</keyword>
<evidence type="ECO:0000256" key="1">
    <source>
        <dbReference type="SAM" id="SignalP"/>
    </source>
</evidence>
<feature type="chain" id="PRO_5045991802" evidence="1">
    <location>
        <begin position="24"/>
        <end position="60"/>
    </location>
</feature>